<accession>A0A1L9AUA9</accession>
<dbReference type="EMBL" id="MPIN01000033">
    <property type="protein sequence ID" value="OJH33564.1"/>
    <property type="molecule type" value="Genomic_DNA"/>
</dbReference>
<sequence length="536" mass="60938">MSDTTEGSTTMTQLSSPEVQELEIRVEEATRATAAGEKRFVEPAEGTLRRAISKRHHIVFGRRGSGKSSLLRKAAVDLAVDRRPTAYVDMETFKGHAYPDVLLSVLIESFERFKEWLETVAVHPSNKTSWWRKLFGRGPTRKPVDRAGANALAQRLDLQIKELKALLHGADDAATEMTRTRSQESGQSGTVGLELKGKGLKLSGSEADSEKTIAEEQTKVAFRQSKTDFLHRHILEYRLLFRELAALVDGDSYLFLDDLYYIRRADQASVLDYFHRIAKGNGLWLKAGTIRHRTRWYTHGDPSIGLKIGDDADEIDLDLTLEKFSITRGFLIDILKNFISEAPSLAVDALLTDGAIDRLVLASGGVARDFLNIFRRSIRVARERSGRGQQADRIGVEDINNAAGEYESVKREELRSDAPEDQEALEEEFRNVGDFCKKHGRSNVFLLKQDDTSLRAKRVQELVDLRLIHKIRQRVTVSHRKREIFEGYMLDVSQYTASRKIRDFEIMEFWRPENTDKLRRESLIYGDDEPRAATPE</sequence>
<name>A0A1L9AUA9_9BACT</name>
<proteinExistence type="predicted"/>
<dbReference type="Proteomes" id="UP000182229">
    <property type="component" value="Unassembled WGS sequence"/>
</dbReference>
<protein>
    <submittedName>
        <fullName evidence="1">Uncharacterized protein</fullName>
    </submittedName>
</protein>
<dbReference type="InterPro" id="IPR027417">
    <property type="entry name" value="P-loop_NTPase"/>
</dbReference>
<gene>
    <name evidence="1" type="ORF">BON30_48100</name>
</gene>
<dbReference type="SUPFAM" id="SSF52540">
    <property type="entry name" value="P-loop containing nucleoside triphosphate hydrolases"/>
    <property type="match status" value="1"/>
</dbReference>
<reference evidence="1 2" key="2">
    <citation type="submission" date="2016-12" db="EMBL/GenBank/DDBJ databases">
        <title>Draft Genome Sequence of Cystobacter ferrugineus Strain Cbfe23.</title>
        <authorList>
            <person name="Akbar S."/>
            <person name="Dowd S.E."/>
            <person name="Stevens D.C."/>
        </authorList>
    </citation>
    <scope>NUCLEOTIDE SEQUENCE [LARGE SCALE GENOMIC DNA]</scope>
    <source>
        <strain evidence="1 2">Cbfe23</strain>
    </source>
</reference>
<evidence type="ECO:0000313" key="1">
    <source>
        <dbReference type="EMBL" id="OJH33564.1"/>
    </source>
</evidence>
<dbReference type="AlphaFoldDB" id="A0A1L9AUA9"/>
<evidence type="ECO:0000313" key="2">
    <source>
        <dbReference type="Proteomes" id="UP000182229"/>
    </source>
</evidence>
<dbReference type="STRING" id="83449.BON30_48100"/>
<keyword evidence="2" id="KW-1185">Reference proteome</keyword>
<organism evidence="1 2">
    <name type="scientific">Cystobacter ferrugineus</name>
    <dbReference type="NCBI Taxonomy" id="83449"/>
    <lineage>
        <taxon>Bacteria</taxon>
        <taxon>Pseudomonadati</taxon>
        <taxon>Myxococcota</taxon>
        <taxon>Myxococcia</taxon>
        <taxon>Myxococcales</taxon>
        <taxon>Cystobacterineae</taxon>
        <taxon>Archangiaceae</taxon>
        <taxon>Cystobacter</taxon>
    </lineage>
</organism>
<comment type="caution">
    <text evidence="1">The sequence shown here is derived from an EMBL/GenBank/DDBJ whole genome shotgun (WGS) entry which is preliminary data.</text>
</comment>
<dbReference type="Gene3D" id="3.40.50.300">
    <property type="entry name" value="P-loop containing nucleotide triphosphate hydrolases"/>
    <property type="match status" value="1"/>
</dbReference>
<reference evidence="2" key="1">
    <citation type="submission" date="2016-11" db="EMBL/GenBank/DDBJ databases">
        <authorList>
            <person name="Shukria A."/>
            <person name="Stevens D.C."/>
        </authorList>
    </citation>
    <scope>NUCLEOTIDE SEQUENCE [LARGE SCALE GENOMIC DNA]</scope>
    <source>
        <strain evidence="2">Cbfe23</strain>
    </source>
</reference>